<accession>A0A517QV34</accession>
<dbReference type="EMBL" id="CP036267">
    <property type="protein sequence ID" value="QDT35473.1"/>
    <property type="molecule type" value="Genomic_DNA"/>
</dbReference>
<reference evidence="1 2" key="1">
    <citation type="submission" date="2019-02" db="EMBL/GenBank/DDBJ databases">
        <title>Deep-cultivation of Planctomycetes and their phenomic and genomic characterization uncovers novel biology.</title>
        <authorList>
            <person name="Wiegand S."/>
            <person name="Jogler M."/>
            <person name="Boedeker C."/>
            <person name="Pinto D."/>
            <person name="Vollmers J."/>
            <person name="Rivas-Marin E."/>
            <person name="Kohn T."/>
            <person name="Peeters S.H."/>
            <person name="Heuer A."/>
            <person name="Rast P."/>
            <person name="Oberbeckmann S."/>
            <person name="Bunk B."/>
            <person name="Jeske O."/>
            <person name="Meyerdierks A."/>
            <person name="Storesund J.E."/>
            <person name="Kallscheuer N."/>
            <person name="Luecker S."/>
            <person name="Lage O.M."/>
            <person name="Pohl T."/>
            <person name="Merkel B.J."/>
            <person name="Hornburger P."/>
            <person name="Mueller R.-W."/>
            <person name="Bruemmer F."/>
            <person name="Labrenz M."/>
            <person name="Spormann A.M."/>
            <person name="Op den Camp H."/>
            <person name="Overmann J."/>
            <person name="Amann R."/>
            <person name="Jetten M.S.M."/>
            <person name="Mascher T."/>
            <person name="Medema M.H."/>
            <person name="Devos D.P."/>
            <person name="Kaster A.-K."/>
            <person name="Ovreas L."/>
            <person name="Rohde M."/>
            <person name="Galperin M.Y."/>
            <person name="Jogler C."/>
        </authorList>
    </citation>
    <scope>NUCLEOTIDE SEQUENCE [LARGE SCALE GENOMIC DNA]</scope>
    <source>
        <strain evidence="1 2">Mal48</strain>
    </source>
</reference>
<evidence type="ECO:0000313" key="2">
    <source>
        <dbReference type="Proteomes" id="UP000315724"/>
    </source>
</evidence>
<dbReference type="AlphaFoldDB" id="A0A517QV34"/>
<sequence length="185" mass="19988">MLILLSGCALPPGGRFASAPGAAPVTGNPLLVATNNEELVWERAIDVLHDFNFEIERENRLAKVVQTSPKVGASLFEPWHKDAVGYSSRLEGTLQSVRRTVQISMQQNEQGGGYLVSVAAYKEKEDLPGIAANSPGAATFEESKPLNRDLNPVVGQSSPSRWIPAGRDPLLEQAIIAKLHSVYSQ</sequence>
<dbReference type="Proteomes" id="UP000315724">
    <property type="component" value="Chromosome"/>
</dbReference>
<protein>
    <submittedName>
        <fullName evidence="1">Uncharacterized protein</fullName>
    </submittedName>
</protein>
<proteinExistence type="predicted"/>
<evidence type="ECO:0000313" key="1">
    <source>
        <dbReference type="EMBL" id="QDT35473.1"/>
    </source>
</evidence>
<organism evidence="1 2">
    <name type="scientific">Thalassoglobus polymorphus</name>
    <dbReference type="NCBI Taxonomy" id="2527994"/>
    <lineage>
        <taxon>Bacteria</taxon>
        <taxon>Pseudomonadati</taxon>
        <taxon>Planctomycetota</taxon>
        <taxon>Planctomycetia</taxon>
        <taxon>Planctomycetales</taxon>
        <taxon>Planctomycetaceae</taxon>
        <taxon>Thalassoglobus</taxon>
    </lineage>
</organism>
<dbReference type="OrthoDB" id="289390at2"/>
<gene>
    <name evidence="1" type="ORF">Mal48_47500</name>
</gene>
<dbReference type="KEGG" id="tpol:Mal48_47500"/>
<name>A0A517QV34_9PLAN</name>
<keyword evidence="2" id="KW-1185">Reference proteome</keyword>